<evidence type="ECO:0000256" key="1">
    <source>
        <dbReference type="SAM" id="Phobius"/>
    </source>
</evidence>
<comment type="caution">
    <text evidence="2">The sequence shown here is derived from an EMBL/GenBank/DDBJ whole genome shotgun (WGS) entry which is preliminary data.</text>
</comment>
<dbReference type="AlphaFoldDB" id="A0A4Y8IQM2"/>
<keyword evidence="1" id="KW-1133">Transmembrane helix</keyword>
<gene>
    <name evidence="2" type="ORF">E3U55_03310</name>
</gene>
<dbReference type="Proteomes" id="UP000297975">
    <property type="component" value="Unassembled WGS sequence"/>
</dbReference>
<organism evidence="2 3">
    <name type="scientific">Filobacillus milosensis</name>
    <dbReference type="NCBI Taxonomy" id="94137"/>
    <lineage>
        <taxon>Bacteria</taxon>
        <taxon>Bacillati</taxon>
        <taxon>Bacillota</taxon>
        <taxon>Bacilli</taxon>
        <taxon>Bacillales</taxon>
        <taxon>Bacillaceae</taxon>
        <taxon>Filobacillus</taxon>
    </lineage>
</organism>
<keyword evidence="3" id="KW-1185">Reference proteome</keyword>
<keyword evidence="1" id="KW-0812">Transmembrane</keyword>
<reference evidence="2 3" key="1">
    <citation type="submission" date="2019-03" db="EMBL/GenBank/DDBJ databases">
        <authorList>
            <person name="He R.-H."/>
        </authorList>
    </citation>
    <scope>NUCLEOTIDE SEQUENCE [LARGE SCALE GENOMIC DNA]</scope>
    <source>
        <strain evidence="3">SH 714</strain>
    </source>
</reference>
<name>A0A4Y8IQM2_9BACI</name>
<proteinExistence type="predicted"/>
<keyword evidence="1" id="KW-0472">Membrane</keyword>
<evidence type="ECO:0000313" key="2">
    <source>
        <dbReference type="EMBL" id="TFB23856.1"/>
    </source>
</evidence>
<accession>A0A4Y8IQM2</accession>
<dbReference type="InterPro" id="IPR020138">
    <property type="entry name" value="Uncharacterised_YqzF"/>
</dbReference>
<protein>
    <submittedName>
        <fullName evidence="2">DUF2627 family protein</fullName>
    </submittedName>
</protein>
<feature type="transmembrane region" description="Helical" evidence="1">
    <location>
        <begin position="41"/>
        <end position="62"/>
    </location>
</feature>
<dbReference type="EMBL" id="SOPW01000003">
    <property type="protein sequence ID" value="TFB23856.1"/>
    <property type="molecule type" value="Genomic_DNA"/>
</dbReference>
<evidence type="ECO:0000313" key="3">
    <source>
        <dbReference type="Proteomes" id="UP000297975"/>
    </source>
</evidence>
<dbReference type="RefSeq" id="WP_134338917.1">
    <property type="nucleotide sequence ID" value="NZ_SOPW01000003.1"/>
</dbReference>
<dbReference type="Pfam" id="PF11118">
    <property type="entry name" value="DUF2627"/>
    <property type="match status" value="1"/>
</dbReference>
<sequence length="79" mass="9065">MYRLIAFLVLLIPGILAVYGIKLMRDSFFGFVNPVFFNVIIQLFAGLIFVIIGIGFIGGFLLHRDRKKNKTKGRFKNEK</sequence>